<evidence type="ECO:0000313" key="2">
    <source>
        <dbReference type="Proteomes" id="UP000824469"/>
    </source>
</evidence>
<dbReference type="EMBL" id="JAHRHJ020000003">
    <property type="protein sequence ID" value="KAH9322238.1"/>
    <property type="molecule type" value="Genomic_DNA"/>
</dbReference>
<name>A0AA38GI36_TAXCH</name>
<organism evidence="1 2">
    <name type="scientific">Taxus chinensis</name>
    <name type="common">Chinese yew</name>
    <name type="synonym">Taxus wallichiana var. chinensis</name>
    <dbReference type="NCBI Taxonomy" id="29808"/>
    <lineage>
        <taxon>Eukaryota</taxon>
        <taxon>Viridiplantae</taxon>
        <taxon>Streptophyta</taxon>
        <taxon>Embryophyta</taxon>
        <taxon>Tracheophyta</taxon>
        <taxon>Spermatophyta</taxon>
        <taxon>Pinopsida</taxon>
        <taxon>Pinidae</taxon>
        <taxon>Conifers II</taxon>
        <taxon>Cupressales</taxon>
        <taxon>Taxaceae</taxon>
        <taxon>Taxus</taxon>
    </lineage>
</organism>
<dbReference type="Proteomes" id="UP000824469">
    <property type="component" value="Unassembled WGS sequence"/>
</dbReference>
<gene>
    <name evidence="1" type="ORF">KI387_016877</name>
</gene>
<accession>A0AA38GI36</accession>
<evidence type="ECO:0000313" key="1">
    <source>
        <dbReference type="EMBL" id="KAH9322238.1"/>
    </source>
</evidence>
<proteinExistence type="predicted"/>
<dbReference type="AlphaFoldDB" id="A0AA38GI36"/>
<protein>
    <submittedName>
        <fullName evidence="1">Uncharacterized protein</fullName>
    </submittedName>
</protein>
<comment type="caution">
    <text evidence="1">The sequence shown here is derived from an EMBL/GenBank/DDBJ whole genome shotgun (WGS) entry which is preliminary data.</text>
</comment>
<reference evidence="1 2" key="1">
    <citation type="journal article" date="2021" name="Nat. Plants">
        <title>The Taxus genome provides insights into paclitaxel biosynthesis.</title>
        <authorList>
            <person name="Xiong X."/>
            <person name="Gou J."/>
            <person name="Liao Q."/>
            <person name="Li Y."/>
            <person name="Zhou Q."/>
            <person name="Bi G."/>
            <person name="Li C."/>
            <person name="Du R."/>
            <person name="Wang X."/>
            <person name="Sun T."/>
            <person name="Guo L."/>
            <person name="Liang H."/>
            <person name="Lu P."/>
            <person name="Wu Y."/>
            <person name="Zhang Z."/>
            <person name="Ro D.K."/>
            <person name="Shang Y."/>
            <person name="Huang S."/>
            <person name="Yan J."/>
        </authorList>
    </citation>
    <scope>NUCLEOTIDE SEQUENCE [LARGE SCALE GENOMIC DNA]</scope>
    <source>
        <strain evidence="1">Ta-2019</strain>
    </source>
</reference>
<keyword evidence="2" id="KW-1185">Reference proteome</keyword>
<sequence>MQLAHQPTYPSKYKKRQIQPVDFTESRHLAMETNQYLVKKETKRSNRQATPRFKSLYAPEEHRMYFNQLTPLVAKPEKDMTPVDYQIFVGVKKELGNVKLELKETRDTRNSLELVKEVYKAYWDNIIKAIVGQTQTLEIIDDTVAQSPTVQQVISKTLQKICSKLDQAKLYKEALSTMPMEQLMKQGIQNRATIAENIVDIQQAKENADSCHVRIGILFKTINEMRGHIDSPVQQALLH</sequence>